<feature type="transmembrane region" description="Helical" evidence="1">
    <location>
        <begin position="233"/>
        <end position="257"/>
    </location>
</feature>
<keyword evidence="3" id="KW-1185">Reference proteome</keyword>
<feature type="transmembrane region" description="Helical" evidence="1">
    <location>
        <begin position="181"/>
        <end position="204"/>
    </location>
</feature>
<feature type="transmembrane region" description="Helical" evidence="1">
    <location>
        <begin position="143"/>
        <end position="169"/>
    </location>
</feature>
<evidence type="ECO:0000256" key="1">
    <source>
        <dbReference type="SAM" id="Phobius"/>
    </source>
</evidence>
<keyword evidence="1" id="KW-0472">Membrane</keyword>
<feature type="transmembrane region" description="Helical" evidence="1">
    <location>
        <begin position="92"/>
        <end position="123"/>
    </location>
</feature>
<reference evidence="3" key="1">
    <citation type="submission" date="2016-10" db="EMBL/GenBank/DDBJ databases">
        <authorList>
            <person name="Varghese N."/>
            <person name="Submissions S."/>
        </authorList>
    </citation>
    <scope>NUCLEOTIDE SEQUENCE [LARGE SCALE GENOMIC DNA]</scope>
    <source>
        <strain evidence="3">CGMCC 1.7736</strain>
    </source>
</reference>
<dbReference type="STRING" id="553469.SAMN04487947_0139"/>
<evidence type="ECO:0000313" key="3">
    <source>
        <dbReference type="Proteomes" id="UP000198531"/>
    </source>
</evidence>
<protein>
    <submittedName>
        <fullName evidence="2">Stage II sporulation protein M</fullName>
    </submittedName>
</protein>
<keyword evidence="1" id="KW-0812">Transmembrane</keyword>
<dbReference type="RefSeq" id="WP_245778409.1">
    <property type="nucleotide sequence ID" value="NZ_FOYT01000001.1"/>
</dbReference>
<sequence>MNVTTALRAGGRLLTERSASVLPVYLLATGLYGVARVPLVLAGMAAFALVAADGRLGALLRELDGLDADSVDPQSVSPGLVDAMQSLVSADVLLLVAAGVLASTLLAVVVAGAARAATLHAVFGLLRDDDGVRAALVGARSDWLTLLGVRLLLLVALAAVTVPVGLLGLGLATVSAAAGVVALLLGGLLAILFVLVVVALFAFAEQAVVVDGVGVVAAVRRSAGFPFRRPEAFVGYVAVAFGALLVTVTVAGIASLAGATRVTALVGTVLVRPVLDGFKTALYAERDLSSAATPALLDRGRAAFGGGLRSLGAFVRDHPLANLGSAVVFGGGVAGGWAATARYDTSLPIREGVGEVFGAFPVGTFVNLAANNWLVAADTAYSGIAVGVPAVVNLGFNGVLVGALGGVFDPVAFAALVAPHGVVEVPALVFGGGLGLWLGGVGYRAARGRTTADGVAAAVRRAYRVLLGLVPLFVVAAFVEAFLTPAVASFVLGG</sequence>
<proteinExistence type="predicted"/>
<dbReference type="PANTHER" id="PTHR35337">
    <property type="entry name" value="SLR1478 PROTEIN"/>
    <property type="match status" value="1"/>
</dbReference>
<organism evidence="2 3">
    <name type="scientific">Halogeometricum rufum</name>
    <dbReference type="NCBI Taxonomy" id="553469"/>
    <lineage>
        <taxon>Archaea</taxon>
        <taxon>Methanobacteriati</taxon>
        <taxon>Methanobacteriota</taxon>
        <taxon>Stenosarchaea group</taxon>
        <taxon>Halobacteria</taxon>
        <taxon>Halobacteriales</taxon>
        <taxon>Haloferacaceae</taxon>
        <taxon>Halogeometricum</taxon>
    </lineage>
</organism>
<dbReference type="Pfam" id="PF01944">
    <property type="entry name" value="SpoIIM"/>
    <property type="match status" value="1"/>
</dbReference>
<feature type="transmembrane region" description="Helical" evidence="1">
    <location>
        <begin position="24"/>
        <end position="51"/>
    </location>
</feature>
<gene>
    <name evidence="2" type="ORF">SAMN04487947_0139</name>
</gene>
<name>A0A1I6FWC9_9EURY</name>
<dbReference type="Proteomes" id="UP000198531">
    <property type="component" value="Unassembled WGS sequence"/>
</dbReference>
<evidence type="ECO:0000313" key="2">
    <source>
        <dbReference type="EMBL" id="SFR34285.1"/>
    </source>
</evidence>
<keyword evidence="1" id="KW-1133">Transmembrane helix</keyword>
<feature type="transmembrane region" description="Helical" evidence="1">
    <location>
        <begin position="425"/>
        <end position="446"/>
    </location>
</feature>
<dbReference type="EMBL" id="FOYT01000001">
    <property type="protein sequence ID" value="SFR34285.1"/>
    <property type="molecule type" value="Genomic_DNA"/>
</dbReference>
<dbReference type="AlphaFoldDB" id="A0A1I6FWC9"/>
<feature type="transmembrane region" description="Helical" evidence="1">
    <location>
        <begin position="466"/>
        <end position="492"/>
    </location>
</feature>
<dbReference type="PANTHER" id="PTHR35337:SF1">
    <property type="entry name" value="SLR1478 PROTEIN"/>
    <property type="match status" value="1"/>
</dbReference>
<accession>A0A1I6FWC9</accession>
<dbReference type="InterPro" id="IPR002798">
    <property type="entry name" value="SpoIIM-like"/>
</dbReference>